<dbReference type="Proteomes" id="UP001056778">
    <property type="component" value="Chromosome 4"/>
</dbReference>
<organism evidence="1 2">
    <name type="scientific">Holotrichia oblita</name>
    <name type="common">Chafer beetle</name>
    <dbReference type="NCBI Taxonomy" id="644536"/>
    <lineage>
        <taxon>Eukaryota</taxon>
        <taxon>Metazoa</taxon>
        <taxon>Ecdysozoa</taxon>
        <taxon>Arthropoda</taxon>
        <taxon>Hexapoda</taxon>
        <taxon>Insecta</taxon>
        <taxon>Pterygota</taxon>
        <taxon>Neoptera</taxon>
        <taxon>Endopterygota</taxon>
        <taxon>Coleoptera</taxon>
        <taxon>Polyphaga</taxon>
        <taxon>Scarabaeiformia</taxon>
        <taxon>Scarabaeidae</taxon>
        <taxon>Melolonthinae</taxon>
        <taxon>Holotrichia</taxon>
    </lineage>
</organism>
<accession>A0ACB9T9B4</accession>
<sequence length="1062" mass="117472">MFVAIALLIICALASCEPNQNKLNRKRCDRVCYSDEPHCAPKDSAREYFCKSGYKRLTHYFTAPCVSPKDCIKCGANQKYKMGGSACPEYCEKPTGGCKPNETTISRNRCDPVCYSAKQLCAPKDSPQKCFCKRGYKRLAHDFAAPCVLPKGCIKCGKNQEYKMCGSACPEYCGKPAGTECGCGPNQTTISRTRCDPVCYSSKRLCAPKDSPQKCFCKRGYKRLAHDFAAPCVLPKDCIKCGKNQEYKMCGSACPEYCGKPAGTECKLPCVRGCFCKDGYILKAERSNECGCKPNETTISRNRCDPVCYSAKQLCAPKDSPQKCFCKRGYKRLAHDFAAPCVLPKGCIKCGKNQEYKMCGSACPEYCGKPAGTECGCPPNQTTISRTRCDPVCYSSKRLCAPKDSPQKCFCKRGYKRLAHDFAAPCVLPKDCIKCGKNQEYKMCGSACPEYCGKPAGTECKLPCVRGCFCKDGYILKAERSNESCGPHETKFRIKRCDRVCNSDKQLCAPKDSKQKCFCKLGFQRLTNDFAAACVRSKDCVKCDENQEYKVCGPLCPEHCGKPDDTKCEEKCVKGCFSICGPNQEYNMCVDVCPLTCDNYENPPECSFGKVCLPGCKCKKGYVRLNDACVPIAECPNNRSPILCAANRTYQYRGIHVKTCDNVDLYPSDPGCYCRKGYFLDRTTGECVLRVKCPNEYNCFENEELSDCRPAWLPTCAFPHLGPCYPIIPTLCEKGCVCKKGFVWDSDSGSCVKLQKCSVVCGPNQEYDMCLDVCPLTCENYQNPPHCSPGIVCNEGCKCKEGYVLLNGVCVPIKECPSNVWPIPCTMNSTFQYKGIHVKTCDNVDLYPSDPGCYCRKGYFWDRNSGTCVLKVDCPIEYNCFDNEELSDCKPTWQPTCALPHLGTCFPIVPTVCEKACVCKDGYVWDSESGFCVVPRKCSGLLCPLNEEWSSCVPPCTPTCNNPIPSICPYQLCKEGCECKPGFIRETENGGCVLPTDCPSKKCSGPHEIYRDCGSSCPLTCGEPLRPCPKICVQGCFCQEGFLRAHKGGKCIPLSQCKTYEV</sequence>
<gene>
    <name evidence="1" type="ORF">MML48_4g00011527</name>
</gene>
<evidence type="ECO:0000313" key="1">
    <source>
        <dbReference type="EMBL" id="KAI4463448.1"/>
    </source>
</evidence>
<evidence type="ECO:0000313" key="2">
    <source>
        <dbReference type="Proteomes" id="UP001056778"/>
    </source>
</evidence>
<keyword evidence="2" id="KW-1185">Reference proteome</keyword>
<protein>
    <submittedName>
        <fullName evidence="1">Riddle</fullName>
    </submittedName>
</protein>
<proteinExistence type="predicted"/>
<reference evidence="1" key="1">
    <citation type="submission" date="2022-04" db="EMBL/GenBank/DDBJ databases">
        <title>Chromosome-scale genome assembly of Holotrichia oblita Faldermann.</title>
        <authorList>
            <person name="Rongchong L."/>
        </authorList>
    </citation>
    <scope>NUCLEOTIDE SEQUENCE</scope>
    <source>
        <strain evidence="1">81SQS9</strain>
    </source>
</reference>
<dbReference type="EMBL" id="CM043018">
    <property type="protein sequence ID" value="KAI4463448.1"/>
    <property type="molecule type" value="Genomic_DNA"/>
</dbReference>
<name>A0ACB9T9B4_HOLOL</name>
<comment type="caution">
    <text evidence="1">The sequence shown here is derived from an EMBL/GenBank/DDBJ whole genome shotgun (WGS) entry which is preliminary data.</text>
</comment>